<feature type="domain" description="Tubulin/FtsZ GTPase" evidence="4">
    <location>
        <begin position="2"/>
        <end position="123"/>
    </location>
</feature>
<comment type="similarity">
    <text evidence="1">Belongs to the FtsZ family.</text>
</comment>
<evidence type="ECO:0000259" key="4">
    <source>
        <dbReference type="SMART" id="SM00864"/>
    </source>
</evidence>
<evidence type="ECO:0000259" key="5">
    <source>
        <dbReference type="SMART" id="SM00865"/>
    </source>
</evidence>
<dbReference type="GO" id="GO:0005874">
    <property type="term" value="C:microtubule"/>
    <property type="evidence" value="ECO:0007669"/>
    <property type="project" value="InterPro"/>
</dbReference>
<dbReference type="Pfam" id="PF00091">
    <property type="entry name" value="Tubulin"/>
    <property type="match status" value="1"/>
</dbReference>
<evidence type="ECO:0000256" key="1">
    <source>
        <dbReference type="ARBA" id="ARBA00009690"/>
    </source>
</evidence>
<dbReference type="InterPro" id="IPR018316">
    <property type="entry name" value="Tubulin/FtsZ_2-layer-sand-dom"/>
</dbReference>
<dbReference type="PRINTS" id="PR00423">
    <property type="entry name" value="CELLDVISFTSZ"/>
</dbReference>
<dbReference type="PaxDb" id="2903-EOD06732"/>
<evidence type="ECO:0000313" key="7">
    <source>
        <dbReference type="Proteomes" id="UP000013827"/>
    </source>
</evidence>
<keyword evidence="3" id="KW-0342">GTP-binding</keyword>
<dbReference type="GO" id="GO:0005525">
    <property type="term" value="F:GTP binding"/>
    <property type="evidence" value="ECO:0007669"/>
    <property type="project" value="UniProtKB-KW"/>
</dbReference>
<sequence length="229" mass="24105">MVQEGPGVERSTFLEYVACNTDIQVFVTAGMGGGTGSGAAPVIAELAKQCGCLTVGIVTKPFLFEGRRRMSQAEHVDILIVVSNDKLLEIVPEGVPLQEAFSLADEILRQGITGISDIVVKPGLINVDFADNAGPALMGIGRGFGKTRGRDAALAAVSSPLLDFPIEKARGVVFTITGNSDMSLQEVNDVASVISSIVAPDANIIFGTSVDRRDESCGDEIIHYHANLC</sequence>
<dbReference type="GO" id="GO:0048285">
    <property type="term" value="P:organelle fission"/>
    <property type="evidence" value="ECO:0007669"/>
    <property type="project" value="TreeGrafter"/>
</dbReference>
<dbReference type="GO" id="GO:0032153">
    <property type="term" value="C:cell division site"/>
    <property type="evidence" value="ECO:0007669"/>
    <property type="project" value="TreeGrafter"/>
</dbReference>
<dbReference type="SUPFAM" id="SSF55307">
    <property type="entry name" value="Tubulin C-terminal domain-like"/>
    <property type="match status" value="1"/>
</dbReference>
<dbReference type="GO" id="GO:0003924">
    <property type="term" value="F:GTPase activity"/>
    <property type="evidence" value="ECO:0007669"/>
    <property type="project" value="InterPro"/>
</dbReference>
<keyword evidence="7" id="KW-1185">Reference proteome</keyword>
<dbReference type="InterPro" id="IPR008280">
    <property type="entry name" value="Tub_FtsZ_C"/>
</dbReference>
<dbReference type="Proteomes" id="UP000013827">
    <property type="component" value="Unassembled WGS sequence"/>
</dbReference>
<dbReference type="Gene3D" id="3.40.50.1440">
    <property type="entry name" value="Tubulin/FtsZ, GTPase domain"/>
    <property type="match status" value="1"/>
</dbReference>
<dbReference type="GO" id="GO:0005737">
    <property type="term" value="C:cytoplasm"/>
    <property type="evidence" value="ECO:0007669"/>
    <property type="project" value="TreeGrafter"/>
</dbReference>
<dbReference type="GO" id="GO:0051301">
    <property type="term" value="P:cell division"/>
    <property type="evidence" value="ECO:0007669"/>
    <property type="project" value="TreeGrafter"/>
</dbReference>
<dbReference type="InterPro" id="IPR003008">
    <property type="entry name" value="Tubulin_FtsZ_GTPase"/>
</dbReference>
<reference evidence="6" key="2">
    <citation type="submission" date="2024-10" db="UniProtKB">
        <authorList>
            <consortium name="EnsemblProtists"/>
        </authorList>
    </citation>
    <scope>IDENTIFICATION</scope>
</reference>
<dbReference type="InterPro" id="IPR024757">
    <property type="entry name" value="FtsZ_C"/>
</dbReference>
<name>A0A0D3I647_EMIH1</name>
<dbReference type="SMART" id="SM00865">
    <property type="entry name" value="Tubulin_C"/>
    <property type="match status" value="1"/>
</dbReference>
<dbReference type="InterPro" id="IPR037103">
    <property type="entry name" value="Tubulin/FtsZ-like_C"/>
</dbReference>
<dbReference type="GeneID" id="17252884"/>
<dbReference type="PANTHER" id="PTHR30314">
    <property type="entry name" value="CELL DIVISION PROTEIN FTSZ-RELATED"/>
    <property type="match status" value="1"/>
</dbReference>
<dbReference type="InterPro" id="IPR036525">
    <property type="entry name" value="Tubulin/FtsZ_GTPase_sf"/>
</dbReference>
<dbReference type="CDD" id="cd02201">
    <property type="entry name" value="FtsZ_type1"/>
    <property type="match status" value="1"/>
</dbReference>
<dbReference type="InterPro" id="IPR045061">
    <property type="entry name" value="FtsZ/CetZ"/>
</dbReference>
<dbReference type="AlphaFoldDB" id="A0A0D3I647"/>
<dbReference type="InterPro" id="IPR000158">
    <property type="entry name" value="Cell_div_FtsZ"/>
</dbReference>
<dbReference type="STRING" id="2903.R1BBP8"/>
<evidence type="ECO:0000256" key="2">
    <source>
        <dbReference type="ARBA" id="ARBA00022741"/>
    </source>
</evidence>
<organism evidence="6 7">
    <name type="scientific">Emiliania huxleyi (strain CCMP1516)</name>
    <dbReference type="NCBI Taxonomy" id="280463"/>
    <lineage>
        <taxon>Eukaryota</taxon>
        <taxon>Haptista</taxon>
        <taxon>Haptophyta</taxon>
        <taxon>Prymnesiophyceae</taxon>
        <taxon>Isochrysidales</taxon>
        <taxon>Noelaerhabdaceae</taxon>
        <taxon>Emiliania</taxon>
    </lineage>
</organism>
<dbReference type="HOGENOM" id="CLU_1211727_0_0_1"/>
<dbReference type="Pfam" id="PF12327">
    <property type="entry name" value="FtsZ_C"/>
    <property type="match status" value="1"/>
</dbReference>
<dbReference type="EnsemblProtists" id="EOD06732">
    <property type="protein sequence ID" value="EOD06732"/>
    <property type="gene ID" value="EMIHUDRAFT_249675"/>
</dbReference>
<accession>A0A0D3I647</accession>
<dbReference type="PROSITE" id="PS00227">
    <property type="entry name" value="TUBULIN"/>
    <property type="match status" value="1"/>
</dbReference>
<dbReference type="PANTHER" id="PTHR30314:SF3">
    <property type="entry name" value="MITOCHONDRIAL DIVISION PROTEIN FSZA"/>
    <property type="match status" value="1"/>
</dbReference>
<dbReference type="RefSeq" id="XP_005759161.1">
    <property type="nucleotide sequence ID" value="XM_005759104.1"/>
</dbReference>
<proteinExistence type="inferred from homology"/>
<dbReference type="Gene3D" id="3.30.1330.20">
    <property type="entry name" value="Tubulin/FtsZ, C-terminal domain"/>
    <property type="match status" value="1"/>
</dbReference>
<evidence type="ECO:0000313" key="6">
    <source>
        <dbReference type="EnsemblProtists" id="EOD06732"/>
    </source>
</evidence>
<dbReference type="InterPro" id="IPR017975">
    <property type="entry name" value="Tubulin_CS"/>
</dbReference>
<evidence type="ECO:0000256" key="3">
    <source>
        <dbReference type="ARBA" id="ARBA00023134"/>
    </source>
</evidence>
<dbReference type="eggNOG" id="ENOG502QRFN">
    <property type="taxonomic scope" value="Eukaryota"/>
</dbReference>
<dbReference type="KEGG" id="ehx:EMIHUDRAFT_249675"/>
<reference evidence="7" key="1">
    <citation type="journal article" date="2013" name="Nature">
        <title>Pan genome of the phytoplankton Emiliania underpins its global distribution.</title>
        <authorList>
            <person name="Read B.A."/>
            <person name="Kegel J."/>
            <person name="Klute M.J."/>
            <person name="Kuo A."/>
            <person name="Lefebvre S.C."/>
            <person name="Maumus F."/>
            <person name="Mayer C."/>
            <person name="Miller J."/>
            <person name="Monier A."/>
            <person name="Salamov A."/>
            <person name="Young J."/>
            <person name="Aguilar M."/>
            <person name="Claverie J.M."/>
            <person name="Frickenhaus S."/>
            <person name="Gonzalez K."/>
            <person name="Herman E.K."/>
            <person name="Lin Y.C."/>
            <person name="Napier J."/>
            <person name="Ogata H."/>
            <person name="Sarno A.F."/>
            <person name="Shmutz J."/>
            <person name="Schroeder D."/>
            <person name="de Vargas C."/>
            <person name="Verret F."/>
            <person name="von Dassow P."/>
            <person name="Valentin K."/>
            <person name="Van de Peer Y."/>
            <person name="Wheeler G."/>
            <person name="Dacks J.B."/>
            <person name="Delwiche C.F."/>
            <person name="Dyhrman S.T."/>
            <person name="Glockner G."/>
            <person name="John U."/>
            <person name="Richards T."/>
            <person name="Worden A.Z."/>
            <person name="Zhang X."/>
            <person name="Grigoriev I.V."/>
            <person name="Allen A.E."/>
            <person name="Bidle K."/>
            <person name="Borodovsky M."/>
            <person name="Bowler C."/>
            <person name="Brownlee C."/>
            <person name="Cock J.M."/>
            <person name="Elias M."/>
            <person name="Gladyshev V.N."/>
            <person name="Groth M."/>
            <person name="Guda C."/>
            <person name="Hadaegh A."/>
            <person name="Iglesias-Rodriguez M.D."/>
            <person name="Jenkins J."/>
            <person name="Jones B.M."/>
            <person name="Lawson T."/>
            <person name="Leese F."/>
            <person name="Lindquist E."/>
            <person name="Lobanov A."/>
            <person name="Lomsadze A."/>
            <person name="Malik S.B."/>
            <person name="Marsh M.E."/>
            <person name="Mackinder L."/>
            <person name="Mock T."/>
            <person name="Mueller-Roeber B."/>
            <person name="Pagarete A."/>
            <person name="Parker M."/>
            <person name="Probert I."/>
            <person name="Quesneville H."/>
            <person name="Raines C."/>
            <person name="Rensing S.A."/>
            <person name="Riano-Pachon D.M."/>
            <person name="Richier S."/>
            <person name="Rokitta S."/>
            <person name="Shiraiwa Y."/>
            <person name="Soanes D.M."/>
            <person name="van der Giezen M."/>
            <person name="Wahlund T.M."/>
            <person name="Williams B."/>
            <person name="Wilson W."/>
            <person name="Wolfe G."/>
            <person name="Wurch L.L."/>
        </authorList>
    </citation>
    <scope>NUCLEOTIDE SEQUENCE</scope>
</reference>
<dbReference type="GO" id="GO:0007017">
    <property type="term" value="P:microtubule-based process"/>
    <property type="evidence" value="ECO:0007669"/>
    <property type="project" value="InterPro"/>
</dbReference>
<feature type="domain" description="Tubulin/FtsZ 2-layer sandwich" evidence="5">
    <location>
        <begin position="125"/>
        <end position="228"/>
    </location>
</feature>
<protein>
    <recommendedName>
        <fullName evidence="8">Cell division protein FtsZ</fullName>
    </recommendedName>
</protein>
<dbReference type="SUPFAM" id="SSF52490">
    <property type="entry name" value="Tubulin nucleotide-binding domain-like"/>
    <property type="match status" value="1"/>
</dbReference>
<keyword evidence="2" id="KW-0547">Nucleotide-binding</keyword>
<evidence type="ECO:0008006" key="8">
    <source>
        <dbReference type="Google" id="ProtNLM"/>
    </source>
</evidence>
<dbReference type="SMART" id="SM00864">
    <property type="entry name" value="Tubulin"/>
    <property type="match status" value="1"/>
</dbReference>